<evidence type="ECO:0000256" key="5">
    <source>
        <dbReference type="ARBA" id="ARBA00023237"/>
    </source>
</evidence>
<keyword evidence="5" id="KW-0998">Cell outer membrane</keyword>
<feature type="chain" id="PRO_5015474590" evidence="6">
    <location>
        <begin position="22"/>
        <end position="272"/>
    </location>
</feature>
<dbReference type="EMBL" id="PVZS01000007">
    <property type="protein sequence ID" value="PSC05554.1"/>
    <property type="molecule type" value="Genomic_DNA"/>
</dbReference>
<evidence type="ECO:0000256" key="1">
    <source>
        <dbReference type="ARBA" id="ARBA00004442"/>
    </source>
</evidence>
<evidence type="ECO:0000256" key="2">
    <source>
        <dbReference type="ARBA" id="ARBA00005722"/>
    </source>
</evidence>
<organism evidence="7 8">
    <name type="scientific">Alsobacter soli</name>
    <dbReference type="NCBI Taxonomy" id="2109933"/>
    <lineage>
        <taxon>Bacteria</taxon>
        <taxon>Pseudomonadati</taxon>
        <taxon>Pseudomonadota</taxon>
        <taxon>Alphaproteobacteria</taxon>
        <taxon>Hyphomicrobiales</taxon>
        <taxon>Alsobacteraceae</taxon>
        <taxon>Alsobacter</taxon>
    </lineage>
</organism>
<keyword evidence="4" id="KW-0472">Membrane</keyword>
<evidence type="ECO:0000256" key="6">
    <source>
        <dbReference type="SAM" id="SignalP"/>
    </source>
</evidence>
<dbReference type="OrthoDB" id="5462484at2"/>
<keyword evidence="3 6" id="KW-0732">Signal</keyword>
<feature type="signal peptide" evidence="6">
    <location>
        <begin position="1"/>
        <end position="21"/>
    </location>
</feature>
<accession>A0A2T1HV81</accession>
<dbReference type="PANTHER" id="PTHR38776:SF1">
    <property type="entry name" value="MLTA-INTERACTING PROTEIN-RELATED"/>
    <property type="match status" value="1"/>
</dbReference>
<reference evidence="8" key="1">
    <citation type="submission" date="2018-03" db="EMBL/GenBank/DDBJ databases">
        <authorList>
            <person name="Sun L."/>
            <person name="Liu H."/>
            <person name="Chen W."/>
            <person name="Huang K."/>
            <person name="Liu W."/>
            <person name="Gao X."/>
        </authorList>
    </citation>
    <scope>NUCLEOTIDE SEQUENCE [LARGE SCALE GENOMIC DNA]</scope>
    <source>
        <strain evidence="8">SH9</strain>
    </source>
</reference>
<dbReference type="InterPro" id="IPR010583">
    <property type="entry name" value="MipA"/>
</dbReference>
<sequence>MTLRPVLIALTCLAFSGAVRAADAPPVTSPEPASGWIVTMGANLSAAPRYDGAALYDVYALPSFSIRRADEPAGFSAPDDGFDFTLFGNERFAIGPVANLRGGRYRSSNHDLNGLRDVPWTIEGGVFAEFWPVLDRLRMRLEVRHGFRGRADGFVADLSSDWVQRFGKFTLSGGPRASFADSDYMDANFGVLPSEAALNPRVYAYDPGPGLKSVGWETALSYAWSDAWTTTGYIRYDRLVRDAAASPIVRRMGSRDQLTVGTEITYSFAIGR</sequence>
<comment type="subcellular location">
    <subcellularLocation>
        <location evidence="1">Cell outer membrane</location>
    </subcellularLocation>
</comment>
<dbReference type="Pfam" id="PF06629">
    <property type="entry name" value="MipA"/>
    <property type="match status" value="1"/>
</dbReference>
<gene>
    <name evidence="7" type="ORF">SLNSH_08175</name>
</gene>
<protein>
    <submittedName>
        <fullName evidence="7">MipA/OmpV family protein</fullName>
    </submittedName>
</protein>
<dbReference type="RefSeq" id="WP_106336190.1">
    <property type="nucleotide sequence ID" value="NZ_PVZS01000007.1"/>
</dbReference>
<evidence type="ECO:0000313" key="8">
    <source>
        <dbReference type="Proteomes" id="UP000239772"/>
    </source>
</evidence>
<comment type="similarity">
    <text evidence="2">Belongs to the MipA/OmpV family.</text>
</comment>
<dbReference type="Proteomes" id="UP000239772">
    <property type="component" value="Unassembled WGS sequence"/>
</dbReference>
<name>A0A2T1HV81_9HYPH</name>
<proteinExistence type="inferred from homology"/>
<evidence type="ECO:0000256" key="4">
    <source>
        <dbReference type="ARBA" id="ARBA00023136"/>
    </source>
</evidence>
<comment type="caution">
    <text evidence="7">The sequence shown here is derived from an EMBL/GenBank/DDBJ whole genome shotgun (WGS) entry which is preliminary data.</text>
</comment>
<dbReference type="AlphaFoldDB" id="A0A2T1HV81"/>
<evidence type="ECO:0000313" key="7">
    <source>
        <dbReference type="EMBL" id="PSC05554.1"/>
    </source>
</evidence>
<evidence type="ECO:0000256" key="3">
    <source>
        <dbReference type="ARBA" id="ARBA00022729"/>
    </source>
</evidence>
<dbReference type="GO" id="GO:0009279">
    <property type="term" value="C:cell outer membrane"/>
    <property type="evidence" value="ECO:0007669"/>
    <property type="project" value="UniProtKB-SubCell"/>
</dbReference>
<keyword evidence="8" id="KW-1185">Reference proteome</keyword>
<dbReference type="PANTHER" id="PTHR38776">
    <property type="entry name" value="MLTA-INTERACTING PROTEIN-RELATED"/>
    <property type="match status" value="1"/>
</dbReference>